<protein>
    <submittedName>
        <fullName evidence="1">NADH-ubiquinone oxidoreductase-related protein</fullName>
    </submittedName>
</protein>
<keyword evidence="1" id="KW-0830">Ubiquinone</keyword>
<reference evidence="1" key="1">
    <citation type="journal article" date="2006" name="Int. J. Hortic. Sci.">
        <title>Identification of ripening-related genes in strawberry fruit by cDNA-AFLP.</title>
        <authorList>
            <person name="Balogh A."/>
            <person name="Koncz T."/>
            <person name="Tisza V."/>
            <person name="Kiss E."/>
            <person name="Heszky L."/>
        </authorList>
    </citation>
    <scope>NUCLEOTIDE SEQUENCE</scope>
    <source>
        <tissue evidence="1">Receptacle</tissue>
    </source>
</reference>
<name>Q56FB3_FRAAN</name>
<dbReference type="AlphaFoldDB" id="Q56FB3"/>
<dbReference type="EMBL" id="AY961595">
    <property type="protein sequence ID" value="AAX62489.1"/>
    <property type="molecule type" value="mRNA"/>
</dbReference>
<accession>Q56FB3</accession>
<feature type="non-terminal residue" evidence="1">
    <location>
        <position position="1"/>
    </location>
</feature>
<proteinExistence type="evidence at transcript level"/>
<sequence>CLENDAPVPNTCLFRPGPLPEEFYKRCRVLVQTKQSWMRLTYSIDSDQS</sequence>
<organism evidence="1">
    <name type="scientific">Fragaria ananassa</name>
    <name type="common">Strawberry</name>
    <name type="synonym">Fragaria chiloensis x Fragaria virginiana</name>
    <dbReference type="NCBI Taxonomy" id="3747"/>
    <lineage>
        <taxon>Eukaryota</taxon>
        <taxon>Viridiplantae</taxon>
        <taxon>Streptophyta</taxon>
        <taxon>Embryophyta</taxon>
        <taxon>Tracheophyta</taxon>
        <taxon>Spermatophyta</taxon>
        <taxon>Magnoliopsida</taxon>
        <taxon>eudicotyledons</taxon>
        <taxon>Gunneridae</taxon>
        <taxon>Pentapetalae</taxon>
        <taxon>rosids</taxon>
        <taxon>fabids</taxon>
        <taxon>Rosales</taxon>
        <taxon>Rosaceae</taxon>
        <taxon>Rosoideae</taxon>
        <taxon>Potentilleae</taxon>
        <taxon>Fragariinae</taxon>
        <taxon>Fragaria</taxon>
    </lineage>
</organism>
<feature type="non-terminal residue" evidence="1">
    <location>
        <position position="49"/>
    </location>
</feature>
<evidence type="ECO:0000313" key="1">
    <source>
        <dbReference type="EMBL" id="AAX62489.1"/>
    </source>
</evidence>